<dbReference type="Pfam" id="PF03636">
    <property type="entry name" value="Glyco_hydro_65N"/>
    <property type="match status" value="1"/>
</dbReference>
<dbReference type="InterPro" id="IPR005194">
    <property type="entry name" value="Glyco_hydro_65_C"/>
</dbReference>
<feature type="domain" description="Glycoside hydrolase family 65 central catalytic" evidence="1">
    <location>
        <begin position="428"/>
        <end position="826"/>
    </location>
</feature>
<reference evidence="4 5" key="1">
    <citation type="submission" date="2014-11" db="EMBL/GenBank/DDBJ databases">
        <title>Complete genome sequence and analysis of Lactobacillus hokkaidonensis LOOC260T.</title>
        <authorList>
            <person name="Tanizawa Y."/>
            <person name="Tohno M."/>
            <person name="Kaminuma E."/>
            <person name="Nakamura Y."/>
            <person name="Arita M."/>
        </authorList>
    </citation>
    <scope>NUCLEOTIDE SEQUENCE [LARGE SCALE GENOMIC DNA]</scope>
    <source>
        <strain evidence="4 5">LOOC260</strain>
    </source>
</reference>
<dbReference type="Proteomes" id="UP000031620">
    <property type="component" value="Chromosome"/>
</dbReference>
<sequence length="905" mass="103298">MKTISLKIVDDAIEVNYVLQRGNKQSRKIIISYNDEQSIGENLETIRVKLVGVTFDAIIIENPLSYSFSDTIIGINHQRIDIGLALTNMFNVPVVAQPTVKEIGLEKAITAKQEYNSWHLDYYGQYKDKRNFGQESMLTVGNGFFGLRGAYVEARADQDNYPGMYVAGLYNQNTTNINGRDVVNEDLVNLPNAQYLTFGIDNSNPFKIKKSDIRDIYRSLDLHTGELTTSMVVNLSTGHQLEVKATKIADMQQWHRFAIRYEITPLNFTGNMQIYSEIDGHVINDNVARYSEFDQRHIDITSMGTSTNEAVLSGQTKNSQIEFAIGTKLTSPDVDAKKKIITSNTSAAVRQILNINVESDHTYTFDKSVAVFTSLECKSDDLDQLVLQEVDQANFESTQQHTQQFFTNMWQEADVQITGDLTSQKLSRVNIFHLFVSAESIGKGKLDASVGARGLHGEAYRGHVFWDEMFIIPFYASHYPDLAKQLLMYRYNRLGAARKYAKSEGYQGAMYPWQSGMVGDEQSQYVHLNPITNQWDPDNSRLQRHVSLSVAYDVWLYLHLTDDQKFMTDYGLEMLLSIAKFWLSMTTYDKVDKRYSIHGVMGPDEFHEEYPNSDEQGLTNNAYTNIMVAWLFKLVKRLAGMYDSDTLQQLNEKAGLTDEDYQEMDKVSHNLKLDINEHGIIGQFEGYFNLPTLNFDNYRKKYGDISRLDRILKSEGKTPDAYQVAKQADALMAYYNFDVEDVDAILSDMGYHLPTNYLTHNLQFYLDRTTHGSTLSRVVYAALTEYDDNMDQSWKFFHQALFSDYYDIQGGTTAEGIHLGVMGATIALETRVYGGVDLLGDQIKVSPHLPSKWQQLAFTQHFHGIRLDFEITHHKIKLTADHDINLAVIEQPVELKENQTMTIEY</sequence>
<dbReference type="InterPro" id="IPR008928">
    <property type="entry name" value="6-hairpin_glycosidase_sf"/>
</dbReference>
<dbReference type="SUPFAM" id="SSF74650">
    <property type="entry name" value="Galactose mutarotase-like"/>
    <property type="match status" value="1"/>
</dbReference>
<dbReference type="Gene3D" id="2.70.98.40">
    <property type="entry name" value="Glycoside hydrolase, family 65, N-terminal domain"/>
    <property type="match status" value="1"/>
</dbReference>
<dbReference type="InterPro" id="IPR005196">
    <property type="entry name" value="Glyco_hydro_65_N"/>
</dbReference>
<organism evidence="4 5">
    <name type="scientific">Paucilactobacillus hokkaidonensis JCM 18461</name>
    <dbReference type="NCBI Taxonomy" id="1291742"/>
    <lineage>
        <taxon>Bacteria</taxon>
        <taxon>Bacillati</taxon>
        <taxon>Bacillota</taxon>
        <taxon>Bacilli</taxon>
        <taxon>Lactobacillales</taxon>
        <taxon>Lactobacillaceae</taxon>
        <taxon>Paucilactobacillus</taxon>
    </lineage>
</organism>
<dbReference type="GO" id="GO:0005975">
    <property type="term" value="P:carbohydrate metabolic process"/>
    <property type="evidence" value="ECO:0007669"/>
    <property type="project" value="InterPro"/>
</dbReference>
<dbReference type="GO" id="GO:0004553">
    <property type="term" value="F:hydrolase activity, hydrolyzing O-glycosyl compounds"/>
    <property type="evidence" value="ECO:0007669"/>
    <property type="project" value="TreeGrafter"/>
</dbReference>
<dbReference type="InterPro" id="IPR012341">
    <property type="entry name" value="6hp_glycosidase-like_sf"/>
</dbReference>
<dbReference type="Pfam" id="PF03633">
    <property type="entry name" value="Glyco_hydro_65C"/>
    <property type="match status" value="1"/>
</dbReference>
<dbReference type="Gene3D" id="2.60.420.10">
    <property type="entry name" value="Maltose phosphorylase, domain 3"/>
    <property type="match status" value="1"/>
</dbReference>
<dbReference type="Pfam" id="PF03632">
    <property type="entry name" value="Glyco_hydro_65m"/>
    <property type="match status" value="1"/>
</dbReference>
<dbReference type="RefSeq" id="WP_041093228.1">
    <property type="nucleotide sequence ID" value="NZ_AP014680.1"/>
</dbReference>
<proteinExistence type="predicted"/>
<evidence type="ECO:0000259" key="3">
    <source>
        <dbReference type="Pfam" id="PF03636"/>
    </source>
</evidence>
<dbReference type="InterPro" id="IPR005195">
    <property type="entry name" value="Glyco_hydro_65_M"/>
</dbReference>
<dbReference type="GO" id="GO:0016757">
    <property type="term" value="F:glycosyltransferase activity"/>
    <property type="evidence" value="ECO:0007669"/>
    <property type="project" value="UniProtKB-ARBA"/>
</dbReference>
<evidence type="ECO:0000313" key="5">
    <source>
        <dbReference type="Proteomes" id="UP000031620"/>
    </source>
</evidence>
<name>A0A0A1GTQ5_9LACO</name>
<dbReference type="SUPFAM" id="SSF48208">
    <property type="entry name" value="Six-hairpin glycosidases"/>
    <property type="match status" value="1"/>
</dbReference>
<dbReference type="GO" id="GO:0030246">
    <property type="term" value="F:carbohydrate binding"/>
    <property type="evidence" value="ECO:0007669"/>
    <property type="project" value="InterPro"/>
</dbReference>
<dbReference type="AlphaFoldDB" id="A0A0A1GTQ5"/>
<feature type="domain" description="Glycoside hydrolase family 65 C-terminal" evidence="2">
    <location>
        <begin position="840"/>
        <end position="895"/>
    </location>
</feature>
<evidence type="ECO:0000259" key="2">
    <source>
        <dbReference type="Pfam" id="PF03633"/>
    </source>
</evidence>
<evidence type="ECO:0000259" key="1">
    <source>
        <dbReference type="Pfam" id="PF03632"/>
    </source>
</evidence>
<protein>
    <submittedName>
        <fullName evidence="4">Kojibiose phosphorylase</fullName>
    </submittedName>
</protein>
<dbReference type="PANTHER" id="PTHR11051:SF8">
    <property type="entry name" value="PROTEIN-GLUCOSYLGALACTOSYLHYDROXYLYSINE GLUCOSIDASE"/>
    <property type="match status" value="1"/>
</dbReference>
<evidence type="ECO:0000313" key="4">
    <source>
        <dbReference type="EMBL" id="BAP85385.1"/>
    </source>
</evidence>
<dbReference type="EMBL" id="AP014680">
    <property type="protein sequence ID" value="BAP85385.1"/>
    <property type="molecule type" value="Genomic_DNA"/>
</dbReference>
<dbReference type="Gene3D" id="1.50.10.10">
    <property type="match status" value="1"/>
</dbReference>
<dbReference type="PANTHER" id="PTHR11051">
    <property type="entry name" value="GLYCOSYL HYDROLASE-RELATED"/>
    <property type="match status" value="1"/>
</dbReference>
<gene>
    <name evidence="4" type="ORF">LOOC260_108450</name>
</gene>
<dbReference type="InterPro" id="IPR037018">
    <property type="entry name" value="GH65_N"/>
</dbReference>
<accession>A0A0A1GTQ5</accession>
<dbReference type="STRING" id="1291742.LOOC260_108450"/>
<feature type="domain" description="Glycoside hydrolase family 65 N-terminal" evidence="3">
    <location>
        <begin position="125"/>
        <end position="374"/>
    </location>
</feature>
<dbReference type="KEGG" id="lho:LOOC260_108450"/>
<dbReference type="HOGENOM" id="CLU_006285_1_1_9"/>
<dbReference type="InterPro" id="IPR011013">
    <property type="entry name" value="Gal_mutarotase_sf_dom"/>
</dbReference>